<proteinExistence type="predicted"/>
<sequence length="627" mass="70819">MSSSSSQTCDGSQHSHTIFNVISQGSTRGTEYIKQGWLVKSKISKLNLLKTKWSRRYVILKQLLTHKGYSYYLELYKDEEEEDPKKIINLSKCLQLDSYLQLKKGSERFNVAHEWIFSLHMKKKDEIFFAASTEHEMNSWVHMLSSVCDLEASSNPSNPKSRTTAGAILPHRTNNQYSQQESFTSGHNYKKQSNAQGTLPSYMQNKMTNNTNTYSPLLKKRINSTTSIQSAPFDIGSYNTSTKKLSTSANSMMAEAEQEQRRKDNAFDFSQGYNDMMRLSNLNLQGKAFGSKNGSNNTSNSNSFSNNMPAPPRPPRRQHQFTIGGGDSRGGSSVNMQSPITRSYSILTHSENSTLPRNSGSRNNSIQNDNVSIVTCPDQEIGSFVFSSEANDSLSEDNDSLVPHVLVPMSVFNRNFPRPSGSIRSASPSIQEYIISSSQFENYQNNGHGPPPVDRSKKPNRRKKSTDTNFSNEFVVNNYDHQFTYPIKMNPQSSLITVKKTNTINRQYTQPKHIIHNGKRYQLAGPSMPTTSEGIEYSYPINTTPHMQQLVFKTVKEKIVTTGPKESPAAAMARMKKLKKDEKAMEKELQKEMKRMHASGVDYTYVDTAKTKAMAQTFSEDEKRVHN</sequence>
<name>A0AC35THZ2_9BILA</name>
<protein>
    <submittedName>
        <fullName evidence="2">PH domain-containing protein</fullName>
    </submittedName>
</protein>
<evidence type="ECO:0000313" key="1">
    <source>
        <dbReference type="Proteomes" id="UP000095286"/>
    </source>
</evidence>
<dbReference type="WBParaSite" id="RSKR_0000069300.1">
    <property type="protein sequence ID" value="RSKR_0000069300.1"/>
    <property type="gene ID" value="RSKR_0000069300"/>
</dbReference>
<evidence type="ECO:0000313" key="2">
    <source>
        <dbReference type="WBParaSite" id="RSKR_0000069300.1"/>
    </source>
</evidence>
<organism evidence="1 2">
    <name type="scientific">Rhabditophanes sp. KR3021</name>
    <dbReference type="NCBI Taxonomy" id="114890"/>
    <lineage>
        <taxon>Eukaryota</taxon>
        <taxon>Metazoa</taxon>
        <taxon>Ecdysozoa</taxon>
        <taxon>Nematoda</taxon>
        <taxon>Chromadorea</taxon>
        <taxon>Rhabditida</taxon>
        <taxon>Tylenchina</taxon>
        <taxon>Panagrolaimomorpha</taxon>
        <taxon>Strongyloidoidea</taxon>
        <taxon>Alloionematidae</taxon>
        <taxon>Rhabditophanes</taxon>
    </lineage>
</organism>
<reference evidence="2" key="1">
    <citation type="submission" date="2016-11" db="UniProtKB">
        <authorList>
            <consortium name="WormBaseParasite"/>
        </authorList>
    </citation>
    <scope>IDENTIFICATION</scope>
    <source>
        <strain evidence="2">KR3021</strain>
    </source>
</reference>
<accession>A0AC35THZ2</accession>
<dbReference type="Proteomes" id="UP000095286">
    <property type="component" value="Unplaced"/>
</dbReference>